<dbReference type="InterPro" id="IPR025272">
    <property type="entry name" value="SocA_Panacea"/>
</dbReference>
<dbReference type="Proteomes" id="UP001235341">
    <property type="component" value="Chromosome"/>
</dbReference>
<proteinExistence type="predicted"/>
<protein>
    <submittedName>
        <fullName evidence="2">Panacea domain-containing protein</fullName>
    </submittedName>
</protein>
<evidence type="ECO:0000313" key="2">
    <source>
        <dbReference type="EMBL" id="WMT13371.1"/>
    </source>
</evidence>
<reference evidence="2 3" key="1">
    <citation type="submission" date="2023-08" db="EMBL/GenBank/DDBJ databases">
        <title>Complete Genome and Methylome dissection of Serratia fonticola NEB369.</title>
        <authorList>
            <person name="Fomenkov A."/>
            <person name="Roberts R.D."/>
        </authorList>
    </citation>
    <scope>NUCLEOTIDE SEQUENCE [LARGE SCALE GENOMIC DNA]</scope>
    <source>
        <strain evidence="2 3">NEB369</strain>
    </source>
</reference>
<sequence length="175" mass="19706">MLNVWFDSEKALEAILYVASRAPVPDIYHVGKILYFADRVHLDRYGRLITGDKYRAMKDGPVAHHMYDIIKIARGDGVVVPKGCSKDDIKRSLSVKGLRVKSLREADEDLFSDSDIECIDQAIKEYGRKSFKAIRDISHDDVWSSVDLNEDIPLETIAKSCEDGDKLVAYLSTGI</sequence>
<dbReference type="EMBL" id="CP133586">
    <property type="protein sequence ID" value="WMT13371.1"/>
    <property type="molecule type" value="Genomic_DNA"/>
</dbReference>
<evidence type="ECO:0000313" key="3">
    <source>
        <dbReference type="Proteomes" id="UP001235341"/>
    </source>
</evidence>
<gene>
    <name evidence="2" type="ORF">RFB13_19335</name>
</gene>
<name>A0ABY9PJ19_SERFO</name>
<accession>A0ABY9PJ19</accession>
<keyword evidence="3" id="KW-1185">Reference proteome</keyword>
<feature type="domain" description="Antitoxin SocA-like Panacea" evidence="1">
    <location>
        <begin position="32"/>
        <end position="143"/>
    </location>
</feature>
<dbReference type="RefSeq" id="WP_309205138.1">
    <property type="nucleotide sequence ID" value="NZ_CP133586.1"/>
</dbReference>
<evidence type="ECO:0000259" key="1">
    <source>
        <dbReference type="Pfam" id="PF13274"/>
    </source>
</evidence>
<dbReference type="Pfam" id="PF13274">
    <property type="entry name" value="SocA_Panacea"/>
    <property type="match status" value="1"/>
</dbReference>
<organism evidence="2 3">
    <name type="scientific">Serratia fonticola</name>
    <dbReference type="NCBI Taxonomy" id="47917"/>
    <lineage>
        <taxon>Bacteria</taxon>
        <taxon>Pseudomonadati</taxon>
        <taxon>Pseudomonadota</taxon>
        <taxon>Gammaproteobacteria</taxon>
        <taxon>Enterobacterales</taxon>
        <taxon>Yersiniaceae</taxon>
        <taxon>Serratia</taxon>
    </lineage>
</organism>